<keyword evidence="2" id="KW-0815">Transposition</keyword>
<evidence type="ECO:0000256" key="3">
    <source>
        <dbReference type="ARBA" id="ARBA00023125"/>
    </source>
</evidence>
<dbReference type="PANTHER" id="PTHR33258">
    <property type="entry name" value="TRANSPOSASE INSL FOR INSERTION SEQUENCE ELEMENT IS186A-RELATED"/>
    <property type="match status" value="1"/>
</dbReference>
<comment type="similarity">
    <text evidence="1">Belongs to the transposase 11 family.</text>
</comment>
<dbReference type="GO" id="GO:0006313">
    <property type="term" value="P:DNA transposition"/>
    <property type="evidence" value="ECO:0007669"/>
    <property type="project" value="InterPro"/>
</dbReference>
<name>A0A1B7VFW3_APHFL</name>
<evidence type="ECO:0000313" key="6">
    <source>
        <dbReference type="EMBL" id="OBQ15853.1"/>
    </source>
</evidence>
<dbReference type="PANTHER" id="PTHR33258:SF1">
    <property type="entry name" value="TRANSPOSASE INSL FOR INSERTION SEQUENCE ELEMENT IS186A-RELATED"/>
    <property type="match status" value="1"/>
</dbReference>
<dbReference type="Proteomes" id="UP000092382">
    <property type="component" value="Unassembled WGS sequence"/>
</dbReference>
<gene>
    <name evidence="6" type="ORF">AN481_19550</name>
</gene>
<dbReference type="SUPFAM" id="SSF53098">
    <property type="entry name" value="Ribonuclease H-like"/>
    <property type="match status" value="1"/>
</dbReference>
<evidence type="ECO:0000259" key="5">
    <source>
        <dbReference type="Pfam" id="PF01609"/>
    </source>
</evidence>
<feature type="non-terminal residue" evidence="6">
    <location>
        <position position="1"/>
    </location>
</feature>
<dbReference type="InterPro" id="IPR012337">
    <property type="entry name" value="RNaseH-like_sf"/>
</dbReference>
<evidence type="ECO:0000256" key="1">
    <source>
        <dbReference type="ARBA" id="ARBA00010075"/>
    </source>
</evidence>
<evidence type="ECO:0000256" key="4">
    <source>
        <dbReference type="ARBA" id="ARBA00023172"/>
    </source>
</evidence>
<dbReference type="EMBL" id="LJOY01000170">
    <property type="protein sequence ID" value="OBQ15853.1"/>
    <property type="molecule type" value="Genomic_DNA"/>
</dbReference>
<evidence type="ECO:0000256" key="2">
    <source>
        <dbReference type="ARBA" id="ARBA00022578"/>
    </source>
</evidence>
<dbReference type="GO" id="GO:0003677">
    <property type="term" value="F:DNA binding"/>
    <property type="evidence" value="ECO:0007669"/>
    <property type="project" value="UniProtKB-KW"/>
</dbReference>
<protein>
    <recommendedName>
        <fullName evidence="5">Transposase IS4-like domain-containing protein</fullName>
    </recommendedName>
</protein>
<keyword evidence="3" id="KW-0238">DNA-binding</keyword>
<keyword evidence="4" id="KW-0233">DNA recombination</keyword>
<comment type="caution">
    <text evidence="6">The sequence shown here is derived from an EMBL/GenBank/DDBJ whole genome shotgun (WGS) entry which is preliminary data.</text>
</comment>
<dbReference type="GO" id="GO:0004803">
    <property type="term" value="F:transposase activity"/>
    <property type="evidence" value="ECO:0007669"/>
    <property type="project" value="InterPro"/>
</dbReference>
<feature type="domain" description="Transposase IS4-like" evidence="5">
    <location>
        <begin position="7"/>
        <end position="186"/>
    </location>
</feature>
<organism evidence="6 7">
    <name type="scientific">Aphanizomenon flos-aquae LD13</name>
    <dbReference type="NCBI Taxonomy" id="1710894"/>
    <lineage>
        <taxon>Bacteria</taxon>
        <taxon>Bacillati</taxon>
        <taxon>Cyanobacteriota</taxon>
        <taxon>Cyanophyceae</taxon>
        <taxon>Nostocales</taxon>
        <taxon>Aphanizomenonaceae</taxon>
        <taxon>Aphanizomenon</taxon>
    </lineage>
</organism>
<dbReference type="Pfam" id="PF01609">
    <property type="entry name" value="DDE_Tnp_1"/>
    <property type="match status" value="1"/>
</dbReference>
<proteinExistence type="inferred from homology"/>
<dbReference type="NCBIfam" id="NF033592">
    <property type="entry name" value="transpos_IS4_1"/>
    <property type="match status" value="1"/>
</dbReference>
<reference evidence="6 7" key="1">
    <citation type="submission" date="2015-09" db="EMBL/GenBank/DDBJ databases">
        <title>Whole genome shotgun sequence assembly of Aphanizomenon flos-aquae UKL13.</title>
        <authorList>
            <person name="Driscoll C."/>
        </authorList>
    </citation>
    <scope>NUCLEOTIDE SEQUENCE [LARGE SCALE GENOMIC DNA]</scope>
    <source>
        <strain evidence="6">MDT13</strain>
    </source>
</reference>
<dbReference type="InterPro" id="IPR047952">
    <property type="entry name" value="Transpos_IS4"/>
</dbReference>
<dbReference type="AlphaFoldDB" id="A0A1B7VFW3"/>
<dbReference type="InterPro" id="IPR002559">
    <property type="entry name" value="Transposase_11"/>
</dbReference>
<evidence type="ECO:0000313" key="7">
    <source>
        <dbReference type="Proteomes" id="UP000092382"/>
    </source>
</evidence>
<accession>A0A1B7VFW3</accession>
<sequence>LLSLATGAVLGVAMGSTKGKGSGEQALFRELMPQLDSGDVILVDRYHCTYFTIAMLLARGIDILTRQHQKRLTSPEAIIETFGGGDRLVRWVRPQRPKWMDAKQYATMPEELIVRQTEVGGRELVTTLVDAKRVSTSDLDALYRKRWMIEVDFRSIKSEIGMDILRSKSPEMARKEVAVHLLAYNLIRSLMVRAAVLAHVLPRALSFKATLQLWHAFSQQWRWHLGEATESVVTAMLRAISTRIIPHRPDRIEPHAVKRRPTTHAYLTVPRDQARAAILEARKSLKVVP</sequence>
<dbReference type="PATRIC" id="fig|1710894.3.peg.2589"/>